<feature type="region of interest" description="Disordered" evidence="1">
    <location>
        <begin position="103"/>
        <end position="144"/>
    </location>
</feature>
<proteinExistence type="predicted"/>
<dbReference type="EMBL" id="JXCE01000230">
    <property type="protein sequence ID" value="KPA38970.1"/>
    <property type="molecule type" value="Genomic_DNA"/>
</dbReference>
<comment type="caution">
    <text evidence="2">The sequence shown here is derived from an EMBL/GenBank/DDBJ whole genome shotgun (WGS) entry which is preliminary data.</text>
</comment>
<accession>A0A0M9ESY0</accession>
<feature type="compositionally biased region" description="Low complexity" evidence="1">
    <location>
        <begin position="119"/>
        <end position="138"/>
    </location>
</feature>
<name>A0A0M9ESY0_FUSLA</name>
<gene>
    <name evidence="2" type="ORF">FLAG1_08172</name>
</gene>
<dbReference type="Proteomes" id="UP000037904">
    <property type="component" value="Unassembled WGS sequence"/>
</dbReference>
<protein>
    <submittedName>
        <fullName evidence="2">Uncharacterized protein</fullName>
    </submittedName>
</protein>
<evidence type="ECO:0000313" key="2">
    <source>
        <dbReference type="EMBL" id="KPA38970.1"/>
    </source>
</evidence>
<dbReference type="AlphaFoldDB" id="A0A0M9ESY0"/>
<evidence type="ECO:0000313" key="3">
    <source>
        <dbReference type="Proteomes" id="UP000037904"/>
    </source>
</evidence>
<keyword evidence="3" id="KW-1185">Reference proteome</keyword>
<evidence type="ECO:0000256" key="1">
    <source>
        <dbReference type="SAM" id="MobiDB-lite"/>
    </source>
</evidence>
<sequence>MNYQQQLPAVPENSVVRAWQQPAPLLQQVTHPACFVSRLAEELLVSRTDNMNLRHMSTQLQQDVGCWRQEYERLLAEYGVVVEHNAVLLGQISRLKEQLRAVRVKRGDNKSRRNNGNASAPVSTGSSDASSASTLVASGGIKEE</sequence>
<reference evidence="2 3" key="1">
    <citation type="submission" date="2015-04" db="EMBL/GenBank/DDBJ databases">
        <title>The draft genome sequence of Fusarium langsethiae, a T-2/HT-2 mycotoxin producer.</title>
        <authorList>
            <person name="Lysoe E."/>
            <person name="Divon H.H."/>
            <person name="Terzi V."/>
            <person name="Orru L."/>
            <person name="Lamontanara A."/>
            <person name="Kolseth A.-K."/>
            <person name="Frandsen R.J."/>
            <person name="Nielsen K."/>
            <person name="Thrane U."/>
        </authorList>
    </citation>
    <scope>NUCLEOTIDE SEQUENCE [LARGE SCALE GENOMIC DNA]</scope>
    <source>
        <strain evidence="2 3">Fl201059</strain>
    </source>
</reference>
<organism evidence="2 3">
    <name type="scientific">Fusarium langsethiae</name>
    <dbReference type="NCBI Taxonomy" id="179993"/>
    <lineage>
        <taxon>Eukaryota</taxon>
        <taxon>Fungi</taxon>
        <taxon>Dikarya</taxon>
        <taxon>Ascomycota</taxon>
        <taxon>Pezizomycotina</taxon>
        <taxon>Sordariomycetes</taxon>
        <taxon>Hypocreomycetidae</taxon>
        <taxon>Hypocreales</taxon>
        <taxon>Nectriaceae</taxon>
        <taxon>Fusarium</taxon>
    </lineage>
</organism>
<dbReference type="OrthoDB" id="4989638at2759"/>